<name>A0ABP9TF17_9MICC</name>
<proteinExistence type="predicted"/>
<evidence type="ECO:0000313" key="1">
    <source>
        <dbReference type="EMBL" id="GAA5225599.1"/>
    </source>
</evidence>
<keyword evidence="2" id="KW-1185">Reference proteome</keyword>
<dbReference type="Proteomes" id="UP001501257">
    <property type="component" value="Unassembled WGS sequence"/>
</dbReference>
<protein>
    <recommendedName>
        <fullName evidence="3">Asp23/Gls24 family envelope stress response protein</fullName>
    </recommendedName>
</protein>
<accession>A0ABP9TF17</accession>
<evidence type="ECO:0000313" key="2">
    <source>
        <dbReference type="Proteomes" id="UP001501257"/>
    </source>
</evidence>
<comment type="caution">
    <text evidence="1">The sequence shown here is derived from an EMBL/GenBank/DDBJ whole genome shotgun (WGS) entry which is preliminary data.</text>
</comment>
<evidence type="ECO:0008006" key="3">
    <source>
        <dbReference type="Google" id="ProtNLM"/>
    </source>
</evidence>
<sequence length="197" mass="20978">MALADPPRLGCGRSIDQVWAGIDAPAIGHEQGCAQCQEARTRLQKLKKATRAMRENEMHDAQPKPRDGLTDAIMAVARAEVRRGRILLLRTTENGATEISEQALGSLVRSAASVVPGIHSRRCSIEIHESPGQPPAPAGTAILGQDLVINLRVACAAGIEIPRTVQALRRGICEVIPASIGVKAATINITVEDLYDA</sequence>
<reference evidence="2" key="1">
    <citation type="journal article" date="2019" name="Int. J. Syst. Evol. Microbiol.">
        <title>The Global Catalogue of Microorganisms (GCM) 10K type strain sequencing project: providing services to taxonomists for standard genome sequencing and annotation.</title>
        <authorList>
            <consortium name="The Broad Institute Genomics Platform"/>
            <consortium name="The Broad Institute Genome Sequencing Center for Infectious Disease"/>
            <person name="Wu L."/>
            <person name="Ma J."/>
        </authorList>
    </citation>
    <scope>NUCLEOTIDE SEQUENCE [LARGE SCALE GENOMIC DNA]</scope>
    <source>
        <strain evidence="2">JCM 18952</strain>
    </source>
</reference>
<organism evidence="1 2">
    <name type="scientific">Paeniglutamicibacter antarcticus</name>
    <dbReference type="NCBI Taxonomy" id="494023"/>
    <lineage>
        <taxon>Bacteria</taxon>
        <taxon>Bacillati</taxon>
        <taxon>Actinomycetota</taxon>
        <taxon>Actinomycetes</taxon>
        <taxon>Micrococcales</taxon>
        <taxon>Micrococcaceae</taxon>
        <taxon>Paeniglutamicibacter</taxon>
    </lineage>
</organism>
<dbReference type="EMBL" id="BAABLK010000004">
    <property type="protein sequence ID" value="GAA5225599.1"/>
    <property type="molecule type" value="Genomic_DNA"/>
</dbReference>
<gene>
    <name evidence="1" type="ORF">GCM10025778_01290</name>
</gene>
<dbReference type="RefSeq" id="WP_210100528.1">
    <property type="nucleotide sequence ID" value="NZ_BAABLK010000004.1"/>
</dbReference>